<dbReference type="AlphaFoldDB" id="C6TAP2"/>
<name>C6TAP2_SOYBN</name>
<evidence type="ECO:0000313" key="1">
    <source>
        <dbReference type="EMBL" id="ACU18894.1"/>
    </source>
</evidence>
<sequence length="67" mass="7142">MSNIVINPSAAKNSGYCNEVSNFNSLFPLAASLQHTTQVEPKLQSNLQELASSKQDNVACFKTGAAL</sequence>
<protein>
    <submittedName>
        <fullName evidence="1">Uncharacterized protein</fullName>
    </submittedName>
</protein>
<organism evidence="1">
    <name type="scientific">Glycine max</name>
    <name type="common">Soybean</name>
    <name type="synonym">Glycine hispida</name>
    <dbReference type="NCBI Taxonomy" id="3847"/>
    <lineage>
        <taxon>Eukaryota</taxon>
        <taxon>Viridiplantae</taxon>
        <taxon>Streptophyta</taxon>
        <taxon>Embryophyta</taxon>
        <taxon>Tracheophyta</taxon>
        <taxon>Spermatophyta</taxon>
        <taxon>Magnoliopsida</taxon>
        <taxon>eudicotyledons</taxon>
        <taxon>Gunneridae</taxon>
        <taxon>Pentapetalae</taxon>
        <taxon>rosids</taxon>
        <taxon>fabids</taxon>
        <taxon>Fabales</taxon>
        <taxon>Fabaceae</taxon>
        <taxon>Papilionoideae</taxon>
        <taxon>50 kb inversion clade</taxon>
        <taxon>NPAAA clade</taxon>
        <taxon>indigoferoid/millettioid clade</taxon>
        <taxon>Phaseoleae</taxon>
        <taxon>Glycine</taxon>
        <taxon>Glycine subgen. Soja</taxon>
    </lineage>
</organism>
<reference evidence="1" key="1">
    <citation type="submission" date="2009-08" db="EMBL/GenBank/DDBJ databases">
        <authorList>
            <person name="Cheung F."/>
            <person name="Xiao Y."/>
            <person name="Chan A."/>
            <person name="Moskal W."/>
            <person name="Town C.D."/>
        </authorList>
    </citation>
    <scope>NUCLEOTIDE SEQUENCE</scope>
</reference>
<dbReference type="EMBL" id="BT094582">
    <property type="protein sequence ID" value="ACU18894.1"/>
    <property type="molecule type" value="mRNA"/>
</dbReference>
<accession>C6TAP2</accession>
<proteinExistence type="evidence at transcript level"/>